<keyword evidence="1" id="KW-1133">Transmembrane helix</keyword>
<sequence length="50" mass="5725">MSKNNQKNKKKKSNQNLFSMMHKHKKQVVMGVSLLLIAAMVLSVFAQFAF</sequence>
<keyword evidence="3" id="KW-1185">Reference proteome</keyword>
<name>A0AA42DLE5_9FIRM</name>
<reference evidence="2" key="1">
    <citation type="journal article" date="2023" name="Int. J. Syst. Evol. Microbiol.">
        <title>&lt;i&gt;Holtiella tumoricola&lt;/i&gt; gen. nov. sp. nov., isolated from a human clinical sample.</title>
        <authorList>
            <person name="Allen-Vercoe E."/>
            <person name="Daigneault M.C."/>
            <person name="Vancuren S.J."/>
            <person name="Cochrane K."/>
            <person name="O'Neal L.L."/>
            <person name="Sankaranarayanan K."/>
            <person name="Lawson P.A."/>
        </authorList>
    </citation>
    <scope>NUCLEOTIDE SEQUENCE</scope>
    <source>
        <strain evidence="2">CC70A</strain>
    </source>
</reference>
<dbReference type="AlphaFoldDB" id="A0AA42DLE5"/>
<evidence type="ECO:0000256" key="1">
    <source>
        <dbReference type="SAM" id="Phobius"/>
    </source>
</evidence>
<dbReference type="RefSeq" id="WP_154668778.1">
    <property type="nucleotide sequence ID" value="NZ_JAQIFT010000030.1"/>
</dbReference>
<keyword evidence="1" id="KW-0812">Transmembrane</keyword>
<dbReference type="Proteomes" id="UP001169242">
    <property type="component" value="Unassembled WGS sequence"/>
</dbReference>
<protein>
    <submittedName>
        <fullName evidence="2">Uncharacterized protein</fullName>
    </submittedName>
</protein>
<proteinExistence type="predicted"/>
<gene>
    <name evidence="2" type="ORF">PBV87_07205</name>
</gene>
<evidence type="ECO:0000313" key="3">
    <source>
        <dbReference type="Proteomes" id="UP001169242"/>
    </source>
</evidence>
<keyword evidence="1" id="KW-0472">Membrane</keyword>
<feature type="transmembrane region" description="Helical" evidence="1">
    <location>
        <begin position="28"/>
        <end position="49"/>
    </location>
</feature>
<dbReference type="EMBL" id="JAQIFT010000030">
    <property type="protein sequence ID" value="MDA3731265.1"/>
    <property type="molecule type" value="Genomic_DNA"/>
</dbReference>
<organism evidence="2 3">
    <name type="scientific">Holtiella tumoricola</name>
    <dbReference type="NCBI Taxonomy" id="3018743"/>
    <lineage>
        <taxon>Bacteria</taxon>
        <taxon>Bacillati</taxon>
        <taxon>Bacillota</taxon>
        <taxon>Clostridia</taxon>
        <taxon>Lachnospirales</taxon>
        <taxon>Cellulosilyticaceae</taxon>
        <taxon>Holtiella</taxon>
    </lineage>
</organism>
<evidence type="ECO:0000313" key="2">
    <source>
        <dbReference type="EMBL" id="MDA3731265.1"/>
    </source>
</evidence>
<accession>A0AA42DLE5</accession>
<comment type="caution">
    <text evidence="2">The sequence shown here is derived from an EMBL/GenBank/DDBJ whole genome shotgun (WGS) entry which is preliminary data.</text>
</comment>